<name>A0A850Q3P9_9RHOB</name>
<gene>
    <name evidence="2" type="ORF">HJ536_13100</name>
</gene>
<dbReference type="PIRSF" id="PIRSF032131">
    <property type="entry name" value="UCP032131"/>
    <property type="match status" value="1"/>
</dbReference>
<evidence type="ECO:0000256" key="1">
    <source>
        <dbReference type="SAM" id="MobiDB-lite"/>
    </source>
</evidence>
<dbReference type="InterPro" id="IPR009562">
    <property type="entry name" value="DUF1178"/>
</dbReference>
<dbReference type="RefSeq" id="WP_177158033.1">
    <property type="nucleotide sequence ID" value="NZ_JABCJE010000005.1"/>
</dbReference>
<sequence length="153" mass="16445">MIRYDLKCADGHVFDSWFQSSSAYDKLAAAGMVSCVICGGTKVEKALMAPRVTTSDKAAAPKPQTPAPQPQEAPKLSEPASDVEKALTEMRKHIEKNATYVGGNFANEARAQHTGEAPERAIYGEAKPEEAKALIEEGVQIAPLPFTPTRKTS</sequence>
<dbReference type="Proteomes" id="UP000592216">
    <property type="component" value="Unassembled WGS sequence"/>
</dbReference>
<dbReference type="Pfam" id="PF06676">
    <property type="entry name" value="DUF1178"/>
    <property type="match status" value="1"/>
</dbReference>
<feature type="region of interest" description="Disordered" evidence="1">
    <location>
        <begin position="53"/>
        <end position="83"/>
    </location>
</feature>
<evidence type="ECO:0000313" key="2">
    <source>
        <dbReference type="EMBL" id="NVO24297.1"/>
    </source>
</evidence>
<comment type="caution">
    <text evidence="2">The sequence shown here is derived from an EMBL/GenBank/DDBJ whole genome shotgun (WGS) entry which is preliminary data.</text>
</comment>
<reference evidence="2 3" key="1">
    <citation type="submission" date="2020-04" db="EMBL/GenBank/DDBJ databases">
        <title>Donghicola sp., a member of the Rhodobacteraceae family isolated from mangrove forest in Thailand.</title>
        <authorList>
            <person name="Charoenyingcharoen P."/>
            <person name="Yukphan P."/>
        </authorList>
    </citation>
    <scope>NUCLEOTIDE SEQUENCE [LARGE SCALE GENOMIC DNA]</scope>
    <source>
        <strain evidence="2 3">B5-SW-15</strain>
    </source>
</reference>
<proteinExistence type="predicted"/>
<organism evidence="2 3">
    <name type="scientific">Donghicola mangrovi</name>
    <dbReference type="NCBI Taxonomy" id="2729614"/>
    <lineage>
        <taxon>Bacteria</taxon>
        <taxon>Pseudomonadati</taxon>
        <taxon>Pseudomonadota</taxon>
        <taxon>Alphaproteobacteria</taxon>
        <taxon>Rhodobacterales</taxon>
        <taxon>Roseobacteraceae</taxon>
        <taxon>Donghicola</taxon>
    </lineage>
</organism>
<evidence type="ECO:0000313" key="3">
    <source>
        <dbReference type="Proteomes" id="UP000592216"/>
    </source>
</evidence>
<dbReference type="EMBL" id="JABCJE010000005">
    <property type="protein sequence ID" value="NVO24297.1"/>
    <property type="molecule type" value="Genomic_DNA"/>
</dbReference>
<accession>A0A850Q3P9</accession>
<protein>
    <submittedName>
        <fullName evidence="2">DUF1178 family protein</fullName>
    </submittedName>
</protein>
<dbReference type="AlphaFoldDB" id="A0A850Q3P9"/>